<dbReference type="SMART" id="SM00597">
    <property type="entry name" value="ZnF_TTF"/>
    <property type="match status" value="1"/>
</dbReference>
<dbReference type="InterPro" id="IPR012337">
    <property type="entry name" value="RNaseH-like_sf"/>
</dbReference>
<dbReference type="Pfam" id="PF14291">
    <property type="entry name" value="DUF4371"/>
    <property type="match status" value="1"/>
</dbReference>
<proteinExistence type="predicted"/>
<protein>
    <submittedName>
        <fullName evidence="3">Zinc finger MYM-type protein</fullName>
    </submittedName>
</protein>
<evidence type="ECO:0000256" key="1">
    <source>
        <dbReference type="SAM" id="MobiDB-lite"/>
    </source>
</evidence>
<feature type="region of interest" description="Disordered" evidence="1">
    <location>
        <begin position="1"/>
        <end position="33"/>
    </location>
</feature>
<dbReference type="Proteomes" id="UP000325081">
    <property type="component" value="Unassembled WGS sequence"/>
</dbReference>
<keyword evidence="4" id="KW-1185">Reference proteome</keyword>
<dbReference type="OrthoDB" id="1929285at2759"/>
<feature type="domain" description="TTF-type" evidence="2">
    <location>
        <begin position="103"/>
        <end position="196"/>
    </location>
</feature>
<sequence length="569" mass="64757">MERFYKRLSQSVESSSSPSKAPTTAALSPPSKMPPICGDSQVPLSNQDNLEFNLNNLLSDLGLRPSITSYPPKLIEQVRRAYLLKGPCQPREYDFPHTLDGNRKCKFIASWFDEFKDWVKYRIVKDVAYCLYCYLFFMGSSERGPDAFVMGGFNNWRKKERLRDHVGNHNSDHHKCRVACQNLMNQAQHIDVSISKATNQSKIDYRCRLNALIVCLCYLIMQGLPFRGNDESYESLNQGNFVELLKVLASCNEEIHNVVLGNAPENHKLTSLMIQKDIIRATSIETTNAIIEDLGHDFFSILVDECRDISVKEQMGVVIRYVNKSGCVIERFLGLVHFSDTTATSLEQGIWSLFSIYGLSISSLRGQCYDVVSNMKGEFNGLKSLILKKNSSAYYVHCFAHQLQLTLVSVAKKHTSVSYFFNTLTRLTNIVGGSCKRRDMLREKQKEKVIEGIASNEIETEKGLNQEMTVKRPGDTRWSSHYGTLINLVHLFPSNIDVLEYIGERGNDDSQRAEAIDLLEIVNMFNFVVYKLLYYRVPNRMIRSPGRSLEEGGSESRIGVDDTRKQDKS</sequence>
<gene>
    <name evidence="3" type="ORF">STAS_10299</name>
</gene>
<evidence type="ECO:0000313" key="4">
    <source>
        <dbReference type="Proteomes" id="UP000325081"/>
    </source>
</evidence>
<comment type="caution">
    <text evidence="3">The sequence shown here is derived from an EMBL/GenBank/DDBJ whole genome shotgun (WGS) entry which is preliminary data.</text>
</comment>
<dbReference type="PANTHER" id="PTHR45749">
    <property type="match status" value="1"/>
</dbReference>
<feature type="region of interest" description="Disordered" evidence="1">
    <location>
        <begin position="544"/>
        <end position="569"/>
    </location>
</feature>
<dbReference type="InterPro" id="IPR006580">
    <property type="entry name" value="Znf_TTF"/>
</dbReference>
<feature type="compositionally biased region" description="Low complexity" evidence="1">
    <location>
        <begin position="14"/>
        <end position="30"/>
    </location>
</feature>
<organism evidence="3 4">
    <name type="scientific">Striga asiatica</name>
    <name type="common">Asiatic witchweed</name>
    <name type="synonym">Buchnera asiatica</name>
    <dbReference type="NCBI Taxonomy" id="4170"/>
    <lineage>
        <taxon>Eukaryota</taxon>
        <taxon>Viridiplantae</taxon>
        <taxon>Streptophyta</taxon>
        <taxon>Embryophyta</taxon>
        <taxon>Tracheophyta</taxon>
        <taxon>Spermatophyta</taxon>
        <taxon>Magnoliopsida</taxon>
        <taxon>eudicotyledons</taxon>
        <taxon>Gunneridae</taxon>
        <taxon>Pentapetalae</taxon>
        <taxon>asterids</taxon>
        <taxon>lamiids</taxon>
        <taxon>Lamiales</taxon>
        <taxon>Orobanchaceae</taxon>
        <taxon>Buchnereae</taxon>
        <taxon>Striga</taxon>
    </lineage>
</organism>
<accession>A0A5A7PN77</accession>
<evidence type="ECO:0000259" key="2">
    <source>
        <dbReference type="SMART" id="SM00597"/>
    </source>
</evidence>
<reference evidence="4" key="1">
    <citation type="journal article" date="2019" name="Curr. Biol.">
        <title>Genome Sequence of Striga asiatica Provides Insight into the Evolution of Plant Parasitism.</title>
        <authorList>
            <person name="Yoshida S."/>
            <person name="Kim S."/>
            <person name="Wafula E.K."/>
            <person name="Tanskanen J."/>
            <person name="Kim Y.M."/>
            <person name="Honaas L."/>
            <person name="Yang Z."/>
            <person name="Spallek T."/>
            <person name="Conn C.E."/>
            <person name="Ichihashi Y."/>
            <person name="Cheong K."/>
            <person name="Cui S."/>
            <person name="Der J.P."/>
            <person name="Gundlach H."/>
            <person name="Jiao Y."/>
            <person name="Hori C."/>
            <person name="Ishida J.K."/>
            <person name="Kasahara H."/>
            <person name="Kiba T."/>
            <person name="Kim M.S."/>
            <person name="Koo N."/>
            <person name="Laohavisit A."/>
            <person name="Lee Y.H."/>
            <person name="Lumba S."/>
            <person name="McCourt P."/>
            <person name="Mortimer J.C."/>
            <person name="Mutuku J.M."/>
            <person name="Nomura T."/>
            <person name="Sasaki-Sekimoto Y."/>
            <person name="Seto Y."/>
            <person name="Wang Y."/>
            <person name="Wakatake T."/>
            <person name="Sakakibara H."/>
            <person name="Demura T."/>
            <person name="Yamaguchi S."/>
            <person name="Yoneyama K."/>
            <person name="Manabe R.I."/>
            <person name="Nelson D.C."/>
            <person name="Schulman A.H."/>
            <person name="Timko M.P."/>
            <person name="dePamphilis C.W."/>
            <person name="Choi D."/>
            <person name="Shirasu K."/>
        </authorList>
    </citation>
    <scope>NUCLEOTIDE SEQUENCE [LARGE SCALE GENOMIC DNA]</scope>
    <source>
        <strain evidence="4">cv. UVA1</strain>
    </source>
</reference>
<name>A0A5A7PN77_STRAF</name>
<dbReference type="PANTHER" id="PTHR45749:SF36">
    <property type="entry name" value="ZINC FINGER MYM-TYPE PROTEIN 1-LIKE"/>
    <property type="match status" value="1"/>
</dbReference>
<feature type="compositionally biased region" description="Basic and acidic residues" evidence="1">
    <location>
        <begin position="558"/>
        <end position="569"/>
    </location>
</feature>
<dbReference type="SUPFAM" id="SSF53098">
    <property type="entry name" value="Ribonuclease H-like"/>
    <property type="match status" value="1"/>
</dbReference>
<dbReference type="InterPro" id="IPR025398">
    <property type="entry name" value="DUF4371"/>
</dbReference>
<dbReference type="AlphaFoldDB" id="A0A5A7PN77"/>
<dbReference type="EMBL" id="BKCP01004849">
    <property type="protein sequence ID" value="GER34116.1"/>
    <property type="molecule type" value="Genomic_DNA"/>
</dbReference>
<evidence type="ECO:0000313" key="3">
    <source>
        <dbReference type="EMBL" id="GER34116.1"/>
    </source>
</evidence>